<dbReference type="GO" id="GO:0008124">
    <property type="term" value="F:4-alpha-hydroxytetrahydrobiopterin dehydratase activity"/>
    <property type="evidence" value="ECO:0007669"/>
    <property type="project" value="UniProtKB-EC"/>
</dbReference>
<keyword evidence="6" id="KW-0963">Cytoplasm</keyword>
<reference evidence="20" key="1">
    <citation type="submission" date="2023-06" db="EMBL/GenBank/DDBJ databases">
        <title>Reference genome for the Northern bat (Eptesicus nilssonii), a most northern bat species.</title>
        <authorList>
            <person name="Laine V.N."/>
            <person name="Pulliainen A.T."/>
            <person name="Lilley T.M."/>
        </authorList>
    </citation>
    <scope>NUCLEOTIDE SEQUENCE</scope>
    <source>
        <strain evidence="20">BLF_Eptnil</strain>
        <tissue evidence="20">Kidney</tissue>
    </source>
</reference>
<evidence type="ECO:0000256" key="12">
    <source>
        <dbReference type="ARBA" id="ARBA00023239"/>
    </source>
</evidence>
<comment type="subcellular location">
    <subcellularLocation>
        <location evidence="3">Cytoplasm</location>
    </subcellularLocation>
    <subcellularLocation>
        <location evidence="2">Nucleus</location>
    </subcellularLocation>
</comment>
<keyword evidence="8" id="KW-0783">Tetrahydrobiopterin biosynthesis</keyword>
<evidence type="ECO:0000256" key="5">
    <source>
        <dbReference type="ARBA" id="ARBA00013252"/>
    </source>
</evidence>
<dbReference type="SUPFAM" id="SSF55248">
    <property type="entry name" value="PCD-like"/>
    <property type="match status" value="1"/>
</dbReference>
<evidence type="ECO:0000256" key="15">
    <source>
        <dbReference type="ARBA" id="ARBA00031023"/>
    </source>
</evidence>
<dbReference type="EC" id="4.2.1.96" evidence="5"/>
<dbReference type="AlphaFoldDB" id="A0AA40I7S6"/>
<evidence type="ECO:0000256" key="1">
    <source>
        <dbReference type="ARBA" id="ARBA00001554"/>
    </source>
</evidence>
<dbReference type="GO" id="GO:0005634">
    <property type="term" value="C:nucleus"/>
    <property type="evidence" value="ECO:0007669"/>
    <property type="project" value="UniProtKB-SubCell"/>
</dbReference>
<evidence type="ECO:0000256" key="10">
    <source>
        <dbReference type="ARBA" id="ARBA00023159"/>
    </source>
</evidence>
<dbReference type="PANTHER" id="PTHR12599">
    <property type="entry name" value="PTERIN-4-ALPHA-CARBINOLAMINE DEHYDRATASE"/>
    <property type="match status" value="1"/>
</dbReference>
<name>A0AA40I7S6_CNENI</name>
<accession>A0AA40I7S6</accession>
<evidence type="ECO:0000256" key="16">
    <source>
        <dbReference type="ARBA" id="ARBA00040209"/>
    </source>
</evidence>
<evidence type="ECO:0000256" key="17">
    <source>
        <dbReference type="ARBA" id="ARBA00042558"/>
    </source>
</evidence>
<dbReference type="EMBL" id="JAULJE010000003">
    <property type="protein sequence ID" value="KAK1344602.1"/>
    <property type="molecule type" value="Genomic_DNA"/>
</dbReference>
<dbReference type="InterPro" id="IPR001533">
    <property type="entry name" value="Pterin_deHydtase"/>
</dbReference>
<evidence type="ECO:0000256" key="2">
    <source>
        <dbReference type="ARBA" id="ARBA00004123"/>
    </source>
</evidence>
<evidence type="ECO:0000256" key="18">
    <source>
        <dbReference type="ARBA" id="ARBA00042969"/>
    </source>
</evidence>
<dbReference type="InterPro" id="IPR036428">
    <property type="entry name" value="PCD_sf"/>
</dbReference>
<comment type="similarity">
    <text evidence="4">Belongs to the pterin-4-alpha-carbinolamine dehydratase family.</text>
</comment>
<dbReference type="PANTHER" id="PTHR12599:SF13">
    <property type="entry name" value="PTERIN-4-ALPHA-CARBINOLAMINE DEHYDRATASE"/>
    <property type="match status" value="1"/>
</dbReference>
<evidence type="ECO:0000256" key="13">
    <source>
        <dbReference type="ARBA" id="ARBA00023242"/>
    </source>
</evidence>
<evidence type="ECO:0000313" key="20">
    <source>
        <dbReference type="EMBL" id="KAK1344602.1"/>
    </source>
</evidence>
<keyword evidence="12" id="KW-0456">Lyase</keyword>
<keyword evidence="11" id="KW-0804">Transcription</keyword>
<proteinExistence type="inferred from homology"/>
<keyword evidence="21" id="KW-1185">Reference proteome</keyword>
<dbReference type="Pfam" id="PF01329">
    <property type="entry name" value="Pterin_4a"/>
    <property type="match status" value="1"/>
</dbReference>
<sequence>MKFHRNTTCCSLVPPPRTDVAGKAHGLSVEERDQLLPALRAVGWNELEGPDASSSWSISKISPGAFGFTTRTALQAEKLGQHPEWFNLYRVHLTLSTLRVQACRAGHKPASFNPQVAVSMA</sequence>
<keyword evidence="13" id="KW-0539">Nucleus</keyword>
<comment type="function">
    <text evidence="19">Involved in tetrahydrobiopterin biosynthesis. Seems to both prevent the formation of 7-pterins and accelerate the formation of quinonoid-BH2. Coactivator for HNF1A-dependent transcription. Regulates the dimerization of homeodomain protein HNF1A and enhances its transcriptional activity. Also acts as a coactivator for HNF1B-dependent transcription.</text>
</comment>
<evidence type="ECO:0000256" key="11">
    <source>
        <dbReference type="ARBA" id="ARBA00023163"/>
    </source>
</evidence>
<comment type="caution">
    <text evidence="20">The sequence shown here is derived from an EMBL/GenBank/DDBJ whole genome shotgun (WGS) entry which is preliminary data.</text>
</comment>
<dbReference type="GO" id="GO:0006729">
    <property type="term" value="P:tetrahydrobiopterin biosynthetic process"/>
    <property type="evidence" value="ECO:0007669"/>
    <property type="project" value="UniProtKB-KW"/>
</dbReference>
<evidence type="ECO:0000313" key="21">
    <source>
        <dbReference type="Proteomes" id="UP001177744"/>
    </source>
</evidence>
<comment type="catalytic activity">
    <reaction evidence="1">
        <text>(4aS,6R)-4a-hydroxy-L-erythro-5,6,7,8-tetrahydrobiopterin = (6R)-L-erythro-6,7-dihydrobiopterin + H2O</text>
        <dbReference type="Rhea" id="RHEA:11920"/>
        <dbReference type="ChEBI" id="CHEBI:15377"/>
        <dbReference type="ChEBI" id="CHEBI:15642"/>
        <dbReference type="ChEBI" id="CHEBI:43120"/>
        <dbReference type="EC" id="4.2.1.96"/>
    </reaction>
</comment>
<dbReference type="Proteomes" id="UP001177744">
    <property type="component" value="Unassembled WGS sequence"/>
</dbReference>
<keyword evidence="9" id="KW-0805">Transcription regulation</keyword>
<evidence type="ECO:0000256" key="4">
    <source>
        <dbReference type="ARBA" id="ARBA00006472"/>
    </source>
</evidence>
<evidence type="ECO:0000256" key="9">
    <source>
        <dbReference type="ARBA" id="ARBA00023015"/>
    </source>
</evidence>
<evidence type="ECO:0000256" key="19">
    <source>
        <dbReference type="ARBA" id="ARBA00045830"/>
    </source>
</evidence>
<protein>
    <recommendedName>
        <fullName evidence="16">Pterin-4-alpha-carbinolamine dehydratase</fullName>
        <ecNumber evidence="5">4.2.1.96</ecNumber>
    </recommendedName>
    <alternativeName>
        <fullName evidence="14">4-alpha-hydroxy-tetrahydropterin dehydratase</fullName>
    </alternativeName>
    <alternativeName>
        <fullName evidence="18">Dimerization cofactor of hepatocyte nuclear factor 1-alpha</fullName>
    </alternativeName>
    <alternativeName>
        <fullName evidence="17">Phenylalanine hydroxylase-stimulating protein</fullName>
    </alternativeName>
    <alternativeName>
        <fullName evidence="15">Pterin carbinolamine dehydratase</fullName>
    </alternativeName>
</protein>
<gene>
    <name evidence="20" type="ORF">QTO34_013299</name>
</gene>
<evidence type="ECO:0000256" key="6">
    <source>
        <dbReference type="ARBA" id="ARBA00022490"/>
    </source>
</evidence>
<evidence type="ECO:0000256" key="3">
    <source>
        <dbReference type="ARBA" id="ARBA00004496"/>
    </source>
</evidence>
<dbReference type="GO" id="GO:0005737">
    <property type="term" value="C:cytoplasm"/>
    <property type="evidence" value="ECO:0007669"/>
    <property type="project" value="UniProtKB-SubCell"/>
</dbReference>
<dbReference type="Gene3D" id="3.30.1360.20">
    <property type="entry name" value="Transcriptional coactivator/pterin dehydratase"/>
    <property type="match status" value="1"/>
</dbReference>
<evidence type="ECO:0000256" key="14">
    <source>
        <dbReference type="ARBA" id="ARBA00030497"/>
    </source>
</evidence>
<evidence type="ECO:0000256" key="7">
    <source>
        <dbReference type="ARBA" id="ARBA00022990"/>
    </source>
</evidence>
<evidence type="ECO:0000256" key="8">
    <source>
        <dbReference type="ARBA" id="ARBA00023007"/>
    </source>
</evidence>
<keyword evidence="7" id="KW-0007">Acetylation</keyword>
<keyword evidence="10" id="KW-0010">Activator</keyword>
<organism evidence="20 21">
    <name type="scientific">Cnephaeus nilssonii</name>
    <name type="common">Northern bat</name>
    <name type="synonym">Eptesicus nilssonii</name>
    <dbReference type="NCBI Taxonomy" id="3371016"/>
    <lineage>
        <taxon>Eukaryota</taxon>
        <taxon>Metazoa</taxon>
        <taxon>Chordata</taxon>
        <taxon>Craniata</taxon>
        <taxon>Vertebrata</taxon>
        <taxon>Euteleostomi</taxon>
        <taxon>Mammalia</taxon>
        <taxon>Eutheria</taxon>
        <taxon>Laurasiatheria</taxon>
        <taxon>Chiroptera</taxon>
        <taxon>Yangochiroptera</taxon>
        <taxon>Vespertilionidae</taxon>
        <taxon>Cnephaeus</taxon>
    </lineage>
</organism>